<sequence length="181" mass="20217">MSHSGEIDIYRDTPIRYLGKKRKIRLQLTPQSTGYANEIGEAFRSMIGPKWVAVTYGVATTYVLADTASKTKDAHIQHRGDPKTVSFVAFDTFAWQMLASVVVPGITINRTCAAAGYLLTYNRTLPSTTKKWIVTGIGLTMIPFIIKPIDHLIDRLLDGTLRKYAPEKFDVLKDDPKVKKG</sequence>
<reference evidence="4" key="1">
    <citation type="journal article" date="2016" name="Sci. Rep.">
        <title>Molecular characterization of firefly nuptial gifts: a multi-omics approach sheds light on postcopulatory sexual selection.</title>
        <authorList>
            <person name="Al-Wathiqui N."/>
            <person name="Fallon T.R."/>
            <person name="South A."/>
            <person name="Weng J.K."/>
            <person name="Lewis S.M."/>
        </authorList>
    </citation>
    <scope>NUCLEOTIDE SEQUENCE</scope>
</reference>
<evidence type="ECO:0000256" key="2">
    <source>
        <dbReference type="ARBA" id="ARBA00017835"/>
    </source>
</evidence>
<organism evidence="4">
    <name type="scientific">Photinus pyralis</name>
    <name type="common">Common eastern firefly</name>
    <name type="synonym">Lampyris pyralis</name>
    <dbReference type="NCBI Taxonomy" id="7054"/>
    <lineage>
        <taxon>Eukaryota</taxon>
        <taxon>Metazoa</taxon>
        <taxon>Ecdysozoa</taxon>
        <taxon>Arthropoda</taxon>
        <taxon>Hexapoda</taxon>
        <taxon>Insecta</taxon>
        <taxon>Pterygota</taxon>
        <taxon>Neoptera</taxon>
        <taxon>Endopterygota</taxon>
        <taxon>Coleoptera</taxon>
        <taxon>Polyphaga</taxon>
        <taxon>Elateriformia</taxon>
        <taxon>Elateroidea</taxon>
        <taxon>Lampyridae</taxon>
        <taxon>Lampyrinae</taxon>
        <taxon>Photinus</taxon>
    </lineage>
</organism>
<evidence type="ECO:0000256" key="3">
    <source>
        <dbReference type="ARBA" id="ARBA00029631"/>
    </source>
</evidence>
<evidence type="ECO:0000256" key="1">
    <source>
        <dbReference type="ARBA" id="ARBA00009224"/>
    </source>
</evidence>
<accession>A0A1Y1KGW6</accession>
<dbReference type="PANTHER" id="PTHR11001">
    <property type="entry name" value="MITOCHONDRIAL FISSION PROCESS PROTEIN 1"/>
    <property type="match status" value="1"/>
</dbReference>
<protein>
    <recommendedName>
        <fullName evidence="2">Mitochondrial fission process protein 1</fullName>
    </recommendedName>
    <alternativeName>
        <fullName evidence="3">Mitochondrial 18 kDa protein</fullName>
    </alternativeName>
</protein>
<name>A0A1Y1KGW6_PHOPY</name>
<proteinExistence type="inferred from homology"/>
<dbReference type="GO" id="GO:0000266">
    <property type="term" value="P:mitochondrial fission"/>
    <property type="evidence" value="ECO:0007669"/>
    <property type="project" value="TreeGrafter"/>
</dbReference>
<dbReference type="InterPro" id="IPR019560">
    <property type="entry name" value="Mitochondrial_18_kDa_protein"/>
</dbReference>
<dbReference type="PANTHER" id="PTHR11001:SF2">
    <property type="entry name" value="MITOCHONDRIAL FISSION PROCESS PROTEIN 1"/>
    <property type="match status" value="1"/>
</dbReference>
<evidence type="ECO:0000313" key="4">
    <source>
        <dbReference type="EMBL" id="JAV58815.1"/>
    </source>
</evidence>
<dbReference type="AlphaFoldDB" id="A0A1Y1KGW6"/>
<comment type="similarity">
    <text evidence="1">Belongs to the MTFP1 family.</text>
</comment>
<dbReference type="GO" id="GO:0005739">
    <property type="term" value="C:mitochondrion"/>
    <property type="evidence" value="ECO:0007669"/>
    <property type="project" value="TreeGrafter"/>
</dbReference>
<dbReference type="EMBL" id="GEZM01087256">
    <property type="protein sequence ID" value="JAV58815.1"/>
    <property type="molecule type" value="Transcribed_RNA"/>
</dbReference>
<dbReference type="Pfam" id="PF10558">
    <property type="entry name" value="MTP18"/>
    <property type="match status" value="2"/>
</dbReference>